<proteinExistence type="predicted"/>
<dbReference type="PROSITE" id="PS50005">
    <property type="entry name" value="TPR"/>
    <property type="match status" value="2"/>
</dbReference>
<evidence type="ECO:0000256" key="3">
    <source>
        <dbReference type="SAM" id="Phobius"/>
    </source>
</evidence>
<dbReference type="InterPro" id="IPR011990">
    <property type="entry name" value="TPR-like_helical_dom_sf"/>
</dbReference>
<dbReference type="KEGG" id="msch:N508_001955"/>
<accession>V2QCS7</accession>
<dbReference type="InterPro" id="IPR019734">
    <property type="entry name" value="TPR_rpt"/>
</dbReference>
<keyword evidence="3" id="KW-1133">Transmembrane helix</keyword>
<dbReference type="Pfam" id="PF13176">
    <property type="entry name" value="TPR_7"/>
    <property type="match status" value="1"/>
</dbReference>
<reference evidence="4" key="2">
    <citation type="submission" date="2022-05" db="EMBL/GenBank/DDBJ databases">
        <authorList>
            <person name="Proctor A.L."/>
            <person name="Phillips G.J."/>
            <person name="Wannemuehler M.J."/>
        </authorList>
    </citation>
    <scope>NUCLEOTIDE SEQUENCE</scope>
    <source>
        <strain evidence="4">ASF457</strain>
    </source>
</reference>
<dbReference type="Pfam" id="PF13432">
    <property type="entry name" value="TPR_16"/>
    <property type="match status" value="1"/>
</dbReference>
<organism evidence="4 5">
    <name type="scientific">Mucispirillum schaedleri ASF457</name>
    <dbReference type="NCBI Taxonomy" id="1379858"/>
    <lineage>
        <taxon>Bacteria</taxon>
        <taxon>Pseudomonadati</taxon>
        <taxon>Deferribacterota</taxon>
        <taxon>Deferribacteres</taxon>
        <taxon>Deferribacterales</taxon>
        <taxon>Mucispirillaceae</taxon>
        <taxon>Mucispirillum</taxon>
    </lineage>
</organism>
<evidence type="ECO:0000313" key="5">
    <source>
        <dbReference type="Proteomes" id="UP000017429"/>
    </source>
</evidence>
<dbReference type="SMART" id="SM00028">
    <property type="entry name" value="TPR"/>
    <property type="match status" value="3"/>
</dbReference>
<name>V2QCS7_9BACT</name>
<keyword evidence="1" id="KW-0175">Coiled coil</keyword>
<reference evidence="4" key="1">
    <citation type="journal article" date="2014" name="Genome Announc.">
        <title>Draft genome sequences of the altered schaedler flora, a defined bacterial community from gnotobiotic mice.</title>
        <authorList>
            <person name="Wannemuehler M.J."/>
            <person name="Overstreet A.M."/>
            <person name="Ward D.V."/>
            <person name="Phillips G.J."/>
        </authorList>
    </citation>
    <scope>NUCLEOTIDE SEQUENCE</scope>
    <source>
        <strain evidence="4">ASF457</strain>
    </source>
</reference>
<feature type="region of interest" description="Disordered" evidence="2">
    <location>
        <begin position="105"/>
        <end position="190"/>
    </location>
</feature>
<protein>
    <submittedName>
        <fullName evidence="4">Uncharacterized protein</fullName>
    </submittedName>
</protein>
<keyword evidence="5" id="KW-1185">Reference proteome</keyword>
<dbReference type="SUPFAM" id="SSF48452">
    <property type="entry name" value="TPR-like"/>
    <property type="match status" value="1"/>
</dbReference>
<feature type="transmembrane region" description="Helical" evidence="3">
    <location>
        <begin position="62"/>
        <end position="81"/>
    </location>
</feature>
<sequence length="522" mass="57763">MSLITDTLNKMKKEQGSEENDEKMMAPPALRNAVINTKKYQEFVKNAEIKDINGNKAPLKGFVTVSVVLFAVIVAALIYFLNKEDNTLIKHAGIVSNNQQSAQAVNSSNNVKSLGKPYNPDLQNNQQKQTAVSADINKKPAPDQNMQGNNNTDTQPFNDMQGRQTQAQMVSMPDSHQESNVKKENTKTQVKQDPVNIIPANQLFIVTPQSAPVNNEITEKPAQSNLSPAVNTKQNNKPAAEKQNISSNDKAENGSKVNFAEISQENIKKANEYTQKQVDEEKARAEKNAQAIQENYAVNNQNSSLNKSSIKDYADKIEIAEVKAIKTKDPSGTVSASTISLYNQYVTTGNKAKNEGQYERAIEYYTNALALNKNDVLSANIANMYLELKNPNMAFQVVVRNGMTDAKLISSLAVRMVNSKYFLESSKLLQYANTLEKSSYILFANGYYSQSQGQYDAAVQFYKDAMAVNPADVSSAYYAALCFEEQGKNSDAVEMYKYIINNSSSPENMKKQASSKVKKLGS</sequence>
<dbReference type="RefSeq" id="WP_023276885.1">
    <property type="nucleotide sequence ID" value="NZ_CP097562.1"/>
</dbReference>
<feature type="compositionally biased region" description="Polar residues" evidence="2">
    <location>
        <begin position="144"/>
        <end position="169"/>
    </location>
</feature>
<feature type="region of interest" description="Disordered" evidence="2">
    <location>
        <begin position="1"/>
        <end position="24"/>
    </location>
</feature>
<keyword evidence="3" id="KW-0472">Membrane</keyword>
<dbReference type="eggNOG" id="COG0457">
    <property type="taxonomic scope" value="Bacteria"/>
</dbReference>
<feature type="coiled-coil region" evidence="1">
    <location>
        <begin position="275"/>
        <end position="302"/>
    </location>
</feature>
<dbReference type="Proteomes" id="UP000017429">
    <property type="component" value="Chromosome"/>
</dbReference>
<feature type="region of interest" description="Disordered" evidence="2">
    <location>
        <begin position="219"/>
        <end position="256"/>
    </location>
</feature>
<dbReference type="EMBL" id="CP097562">
    <property type="protein sequence ID" value="USF24861.1"/>
    <property type="molecule type" value="Genomic_DNA"/>
</dbReference>
<reference evidence="4" key="3">
    <citation type="submission" date="2022-06" db="EMBL/GenBank/DDBJ databases">
        <title>Resources to Facilitate Use of the Altered Schaedler Flora (ASF) Mouse Model to Study Microbiome Function.</title>
        <authorList>
            <person name="Proctor A."/>
            <person name="Parvinroo S."/>
            <person name="Richie T."/>
            <person name="Jia X."/>
            <person name="Lee S.T.M."/>
            <person name="Karp P.D."/>
            <person name="Paley S."/>
            <person name="Kostic A.D."/>
            <person name="Pierre J.F."/>
            <person name="Wannemuehler M.J."/>
            <person name="Phillips G.J."/>
        </authorList>
    </citation>
    <scope>NUCLEOTIDE SEQUENCE</scope>
    <source>
        <strain evidence="4">ASF457</strain>
    </source>
</reference>
<keyword evidence="3" id="KW-0812">Transmembrane</keyword>
<evidence type="ECO:0000256" key="2">
    <source>
        <dbReference type="SAM" id="MobiDB-lite"/>
    </source>
</evidence>
<feature type="compositionally biased region" description="Basic and acidic residues" evidence="2">
    <location>
        <begin position="175"/>
        <end position="186"/>
    </location>
</feature>
<dbReference type="Gene3D" id="1.25.40.10">
    <property type="entry name" value="Tetratricopeptide repeat domain"/>
    <property type="match status" value="2"/>
</dbReference>
<gene>
    <name evidence="4" type="ORF">N508_001955</name>
</gene>
<feature type="compositionally biased region" description="Polar residues" evidence="2">
    <location>
        <begin position="219"/>
        <end position="248"/>
    </location>
</feature>
<feature type="compositionally biased region" description="Polar residues" evidence="2">
    <location>
        <begin position="121"/>
        <end position="132"/>
    </location>
</feature>
<dbReference type="AlphaFoldDB" id="V2QCS7"/>
<evidence type="ECO:0000313" key="4">
    <source>
        <dbReference type="EMBL" id="USF24861.1"/>
    </source>
</evidence>
<evidence type="ECO:0000256" key="1">
    <source>
        <dbReference type="SAM" id="Coils"/>
    </source>
</evidence>